<sequence>MALRNPLTRVATFSDDNDTGTGSVTGAILHTFQLPQDTDNVVVKFTGSVVAGGLSAILQTTDDGGTTYYDCARTSIITNATNAKAEWLSVPVIGAGVKTAATYATGSIVSMGIGNAESLQLPQRAVSGLPILDRQARVAIIITGDVTSAASNNCDVTVMTNSQSATA</sequence>
<name>A0A6M3Y4H8_9ZZZZ</name>
<proteinExistence type="predicted"/>
<evidence type="ECO:0000313" key="2">
    <source>
        <dbReference type="EMBL" id="QJI05137.1"/>
    </source>
</evidence>
<organism evidence="2">
    <name type="scientific">viral metagenome</name>
    <dbReference type="NCBI Taxonomy" id="1070528"/>
    <lineage>
        <taxon>unclassified sequences</taxon>
        <taxon>metagenomes</taxon>
        <taxon>organismal metagenomes</taxon>
    </lineage>
</organism>
<dbReference type="EMBL" id="MT141538">
    <property type="protein sequence ID" value="QJA65422.1"/>
    <property type="molecule type" value="Genomic_DNA"/>
</dbReference>
<protein>
    <submittedName>
        <fullName evidence="2">Uncharacterized protein</fullName>
    </submittedName>
</protein>
<accession>A0A6M3Y4H8</accession>
<gene>
    <name evidence="2" type="ORF">MM415A00136_0019</name>
    <name evidence="1" type="ORF">MM415B00397_0034</name>
</gene>
<dbReference type="AlphaFoldDB" id="A0A6M3Y4H8"/>
<evidence type="ECO:0000313" key="1">
    <source>
        <dbReference type="EMBL" id="QJA65422.1"/>
    </source>
</evidence>
<reference evidence="2" key="1">
    <citation type="submission" date="2020-03" db="EMBL/GenBank/DDBJ databases">
        <title>The deep terrestrial virosphere.</title>
        <authorList>
            <person name="Holmfeldt K."/>
            <person name="Nilsson E."/>
            <person name="Simone D."/>
            <person name="Lopez-Fernandez M."/>
            <person name="Wu X."/>
            <person name="de Brujin I."/>
            <person name="Lundin D."/>
            <person name="Andersson A."/>
            <person name="Bertilsson S."/>
            <person name="Dopson M."/>
        </authorList>
    </citation>
    <scope>NUCLEOTIDE SEQUENCE</scope>
    <source>
        <strain evidence="2">MM415A00136</strain>
        <strain evidence="1">MM415B00397</strain>
    </source>
</reference>
<dbReference type="EMBL" id="MT145195">
    <property type="protein sequence ID" value="QJI05137.1"/>
    <property type="molecule type" value="Genomic_DNA"/>
</dbReference>